<evidence type="ECO:0000256" key="7">
    <source>
        <dbReference type="ARBA" id="ARBA00059688"/>
    </source>
</evidence>
<dbReference type="Proteomes" id="UP000243591">
    <property type="component" value="Chromosome"/>
</dbReference>
<evidence type="ECO:0000256" key="3">
    <source>
        <dbReference type="ARBA" id="ARBA00022475"/>
    </source>
</evidence>
<keyword evidence="13" id="KW-1185">Reference proteome</keyword>
<feature type="domain" description="Mechanosensitive ion channel transmembrane helices 2/3" evidence="10">
    <location>
        <begin position="85"/>
        <end position="125"/>
    </location>
</feature>
<dbReference type="EMBL" id="OUNC01000001">
    <property type="protein sequence ID" value="SPP26038.1"/>
    <property type="molecule type" value="Genomic_DNA"/>
</dbReference>
<keyword evidence="6 8" id="KW-0472">Membrane</keyword>
<dbReference type="GO" id="GO:0005886">
    <property type="term" value="C:plasma membrane"/>
    <property type="evidence" value="ECO:0007669"/>
    <property type="project" value="UniProtKB-SubCell"/>
</dbReference>
<evidence type="ECO:0000256" key="6">
    <source>
        <dbReference type="ARBA" id="ARBA00023136"/>
    </source>
</evidence>
<keyword evidence="4 8" id="KW-0812">Transmembrane</keyword>
<reference evidence="11 13" key="1">
    <citation type="submission" date="2017-09" db="EMBL/GenBank/DDBJ databases">
        <title>Complete Genome Sequences of Two Strains of the Meat Spoilage Bacterium Brochothrix thermosphacta Isolated from Ground Chicken.</title>
        <authorList>
            <person name="Paoli G.C."/>
            <person name="Wijey C."/>
            <person name="Chen C.-Y."/>
            <person name="Nguyen L."/>
            <person name="Yan X."/>
            <person name="Irwin P.L."/>
        </authorList>
    </citation>
    <scope>NUCLEOTIDE SEQUENCE [LARGE SCALE GENOMIC DNA]</scope>
    <source>
        <strain evidence="11 13">BI</strain>
    </source>
</reference>
<feature type="transmembrane region" description="Helical" evidence="8">
    <location>
        <begin position="108"/>
        <end position="139"/>
    </location>
</feature>
<dbReference type="Proteomes" id="UP000270190">
    <property type="component" value="Unassembled WGS sequence"/>
</dbReference>
<dbReference type="PANTHER" id="PTHR30460:SF0">
    <property type="entry name" value="MODERATE CONDUCTANCE MECHANOSENSITIVE CHANNEL YBIO"/>
    <property type="match status" value="1"/>
</dbReference>
<keyword evidence="3" id="KW-1003">Cell membrane</keyword>
<comment type="similarity">
    <text evidence="2">Belongs to the MscS (TC 1.A.23) family.</text>
</comment>
<dbReference type="Gene3D" id="1.10.287.1260">
    <property type="match status" value="1"/>
</dbReference>
<dbReference type="Pfam" id="PF00924">
    <property type="entry name" value="MS_channel_2nd"/>
    <property type="match status" value="1"/>
</dbReference>
<dbReference type="InterPro" id="IPR045276">
    <property type="entry name" value="YbiO_bact"/>
</dbReference>
<gene>
    <name evidence="12" type="primary">mscT</name>
    <name evidence="12" type="ORF">BTBSAS_10238</name>
    <name evidence="11" type="ORF">CNY62_08970</name>
</gene>
<evidence type="ECO:0000313" key="11">
    <source>
        <dbReference type="EMBL" id="ATF26507.1"/>
    </source>
</evidence>
<dbReference type="RefSeq" id="WP_081313376.1">
    <property type="nucleotide sequence ID" value="NZ_CBCPIX010000005.1"/>
</dbReference>
<dbReference type="GO" id="GO:0008381">
    <property type="term" value="F:mechanosensitive monoatomic ion channel activity"/>
    <property type="evidence" value="ECO:0007669"/>
    <property type="project" value="InterPro"/>
</dbReference>
<dbReference type="SUPFAM" id="SSF82689">
    <property type="entry name" value="Mechanosensitive channel protein MscS (YggB), C-terminal domain"/>
    <property type="match status" value="1"/>
</dbReference>
<organism evidence="11 13">
    <name type="scientific">Brochothrix thermosphacta</name>
    <name type="common">Microbacterium thermosphactum</name>
    <dbReference type="NCBI Taxonomy" id="2756"/>
    <lineage>
        <taxon>Bacteria</taxon>
        <taxon>Bacillati</taxon>
        <taxon>Bacillota</taxon>
        <taxon>Bacilli</taxon>
        <taxon>Bacillales</taxon>
        <taxon>Listeriaceae</taxon>
        <taxon>Brochothrix</taxon>
    </lineage>
</organism>
<feature type="domain" description="Mechanosensitive ion channel MscS" evidence="9">
    <location>
        <begin position="127"/>
        <end position="191"/>
    </location>
</feature>
<dbReference type="InterPro" id="IPR006685">
    <property type="entry name" value="MscS_channel_2nd"/>
</dbReference>
<dbReference type="InterPro" id="IPR049142">
    <property type="entry name" value="MS_channel_1st"/>
</dbReference>
<evidence type="ECO:0000259" key="10">
    <source>
        <dbReference type="Pfam" id="PF21088"/>
    </source>
</evidence>
<dbReference type="Pfam" id="PF21088">
    <property type="entry name" value="MS_channel_1st"/>
    <property type="match status" value="1"/>
</dbReference>
<proteinExistence type="inferred from homology"/>
<evidence type="ECO:0000256" key="1">
    <source>
        <dbReference type="ARBA" id="ARBA00004651"/>
    </source>
</evidence>
<accession>A0A291BZ52</accession>
<reference evidence="12" key="3">
    <citation type="submission" date="2018-04" db="EMBL/GenBank/DDBJ databases">
        <authorList>
            <person name="Go L.Y."/>
            <person name="Mitchell J.A."/>
        </authorList>
    </citation>
    <scope>NUCLEOTIDE SEQUENCE</scope>
    <source>
        <strain evidence="12">BSAS1 3</strain>
    </source>
</reference>
<dbReference type="KEGG" id="bths:CNY62_08970"/>
<evidence type="ECO:0000256" key="2">
    <source>
        <dbReference type="ARBA" id="ARBA00008017"/>
    </source>
</evidence>
<dbReference type="InterPro" id="IPR010920">
    <property type="entry name" value="LSM_dom_sf"/>
</dbReference>
<dbReference type="EMBL" id="CP023483">
    <property type="protein sequence ID" value="ATF26507.1"/>
    <property type="molecule type" value="Genomic_DNA"/>
</dbReference>
<dbReference type="Gene3D" id="2.30.30.60">
    <property type="match status" value="1"/>
</dbReference>
<name>A0A291BZ52_BROTH</name>
<dbReference type="SUPFAM" id="SSF82861">
    <property type="entry name" value="Mechanosensitive channel protein MscS (YggB), transmembrane region"/>
    <property type="match status" value="1"/>
</dbReference>
<evidence type="ECO:0000256" key="4">
    <source>
        <dbReference type="ARBA" id="ARBA00022692"/>
    </source>
</evidence>
<comment type="function">
    <text evidence="7">May play a role in resistance to osmotic downshock.</text>
</comment>
<dbReference type="GeneID" id="66536773"/>
<dbReference type="InterPro" id="IPR023408">
    <property type="entry name" value="MscS_beta-dom_sf"/>
</dbReference>
<dbReference type="FunFam" id="2.30.30.60:FF:000001">
    <property type="entry name" value="MscS Mechanosensitive ion channel"/>
    <property type="match status" value="1"/>
</dbReference>
<dbReference type="FunFam" id="1.10.287.1260:FF:000005">
    <property type="entry name" value="Mechanosensitive ion channel family protein"/>
    <property type="match status" value="1"/>
</dbReference>
<comment type="subcellular location">
    <subcellularLocation>
        <location evidence="1">Cell membrane</location>
        <topology evidence="1">Multi-pass membrane protein</topology>
    </subcellularLocation>
</comment>
<feature type="transmembrane region" description="Helical" evidence="8">
    <location>
        <begin position="28"/>
        <end position="49"/>
    </location>
</feature>
<dbReference type="OrthoDB" id="9809206at2"/>
<protein>
    <submittedName>
        <fullName evidence="11">Mechanosensitive ion channel family protein</fullName>
    </submittedName>
    <submittedName>
        <fullName evidence="12">Small-conductance mechanosensitive channel</fullName>
    </submittedName>
</protein>
<evidence type="ECO:0000256" key="5">
    <source>
        <dbReference type="ARBA" id="ARBA00022989"/>
    </source>
</evidence>
<dbReference type="SUPFAM" id="SSF50182">
    <property type="entry name" value="Sm-like ribonucleoproteins"/>
    <property type="match status" value="1"/>
</dbReference>
<sequence>MSETFSNEVTNQITRFNTTFNNIDWSNIIDTIINGLLSLIFTVIIYYIVRAIGQRIIRKIFDSYSKRENVSENRSNTLLSLIENAFRYILMFILSVSVLSTFNVDVRAIIASAGIVGLAVAFGAQGLVSDVVTGFFILLERQLDVGDNITVGEIKGTVELLGLRTTQIRDLNGTIHFIPNREIMVVSNHSRGNMLALVRIQINPNEDIDKALAAIEETTREYTRNNANIVDTPVVSGIVGYEQGNFVVTISTNTVNGSQFVVSNELYQKVYQNFQAKKLLMPLSIAPTTETK</sequence>
<evidence type="ECO:0000259" key="9">
    <source>
        <dbReference type="Pfam" id="PF00924"/>
    </source>
</evidence>
<dbReference type="AlphaFoldDB" id="A0A291BZ52"/>
<evidence type="ECO:0000256" key="8">
    <source>
        <dbReference type="SAM" id="Phobius"/>
    </source>
</evidence>
<dbReference type="InterPro" id="IPR011014">
    <property type="entry name" value="MscS_channel_TM-2"/>
</dbReference>
<dbReference type="PANTHER" id="PTHR30460">
    <property type="entry name" value="MODERATE CONDUCTANCE MECHANOSENSITIVE CHANNEL YBIO"/>
    <property type="match status" value="1"/>
</dbReference>
<evidence type="ECO:0000313" key="13">
    <source>
        <dbReference type="Proteomes" id="UP000243591"/>
    </source>
</evidence>
<dbReference type="InterPro" id="IPR011066">
    <property type="entry name" value="MscS_channel_C_sf"/>
</dbReference>
<dbReference type="Gene3D" id="3.30.70.100">
    <property type="match status" value="1"/>
</dbReference>
<reference evidence="14" key="2">
    <citation type="submission" date="2018-04" db="EMBL/GenBank/DDBJ databases">
        <authorList>
            <person name="Illikoud N."/>
        </authorList>
    </citation>
    <scope>NUCLEOTIDE SEQUENCE [LARGE SCALE GENOMIC DNA]</scope>
</reference>
<evidence type="ECO:0000313" key="12">
    <source>
        <dbReference type="EMBL" id="SPP26038.1"/>
    </source>
</evidence>
<keyword evidence="5 8" id="KW-1133">Transmembrane helix</keyword>
<evidence type="ECO:0000313" key="14">
    <source>
        <dbReference type="Proteomes" id="UP000270190"/>
    </source>
</evidence>